<sequence length="59" mass="7157">MRLPLSWFGYHLQWNFVSDIWKCFRYCYSYWYTCLLVLGLGDHCSFLPKYCPEPALLIV</sequence>
<protein>
    <submittedName>
        <fullName evidence="1">Uncharacterized protein</fullName>
    </submittedName>
</protein>
<reference evidence="1" key="1">
    <citation type="submission" date="2018-02" db="EMBL/GenBank/DDBJ databases">
        <title>Rhizophora mucronata_Transcriptome.</title>
        <authorList>
            <person name="Meera S.P."/>
            <person name="Sreeshan A."/>
            <person name="Augustine A."/>
        </authorList>
    </citation>
    <scope>NUCLEOTIDE SEQUENCE</scope>
    <source>
        <tissue evidence="1">Leaf</tissue>
    </source>
</reference>
<dbReference type="EMBL" id="GGEC01081003">
    <property type="protein sequence ID" value="MBX61487.1"/>
    <property type="molecule type" value="Transcribed_RNA"/>
</dbReference>
<organism evidence="1">
    <name type="scientific">Rhizophora mucronata</name>
    <name type="common">Asiatic mangrove</name>
    <dbReference type="NCBI Taxonomy" id="61149"/>
    <lineage>
        <taxon>Eukaryota</taxon>
        <taxon>Viridiplantae</taxon>
        <taxon>Streptophyta</taxon>
        <taxon>Embryophyta</taxon>
        <taxon>Tracheophyta</taxon>
        <taxon>Spermatophyta</taxon>
        <taxon>Magnoliopsida</taxon>
        <taxon>eudicotyledons</taxon>
        <taxon>Gunneridae</taxon>
        <taxon>Pentapetalae</taxon>
        <taxon>rosids</taxon>
        <taxon>fabids</taxon>
        <taxon>Malpighiales</taxon>
        <taxon>Rhizophoraceae</taxon>
        <taxon>Rhizophora</taxon>
    </lineage>
</organism>
<name>A0A2P2Q3B7_RHIMU</name>
<evidence type="ECO:0000313" key="1">
    <source>
        <dbReference type="EMBL" id="MBX61487.1"/>
    </source>
</evidence>
<accession>A0A2P2Q3B7</accession>
<proteinExistence type="predicted"/>
<dbReference type="AlphaFoldDB" id="A0A2P2Q3B7"/>